<feature type="compositionally biased region" description="Gly residues" evidence="1">
    <location>
        <begin position="178"/>
        <end position="189"/>
    </location>
</feature>
<feature type="compositionally biased region" description="Low complexity" evidence="1">
    <location>
        <begin position="148"/>
        <end position="161"/>
    </location>
</feature>
<sequence>MTQDFVDGPALSPALSRLRERGGGEGLSLHEVKTVDRPRPQDSRPPSPRVGNRTIHTLTPTAHASNAADTSGRPRSSHAVVPIDSHIIDSARHFALNGMLRWRCQSLTRGPKRGCPSSHSWKRCEPRAKQAAASSTNGVVGSTGRKMPTTPSSRHSPPSATQTARSTRWRWLSTASGSGSGERSGVEGGNGRKKAARAAR</sequence>
<feature type="compositionally biased region" description="Basic and acidic residues" evidence="1">
    <location>
        <begin position="17"/>
        <end position="42"/>
    </location>
</feature>
<evidence type="ECO:0000313" key="2">
    <source>
        <dbReference type="EMBL" id="SOZ63651.1"/>
    </source>
</evidence>
<protein>
    <submittedName>
        <fullName evidence="2">Uncharacterized protein</fullName>
    </submittedName>
</protein>
<dbReference type="AlphaFoldDB" id="A0A375E6Z7"/>
<organism evidence="2">
    <name type="scientific">Cupriavidus taiwanensis</name>
    <dbReference type="NCBI Taxonomy" id="164546"/>
    <lineage>
        <taxon>Bacteria</taxon>
        <taxon>Pseudomonadati</taxon>
        <taxon>Pseudomonadota</taxon>
        <taxon>Betaproteobacteria</taxon>
        <taxon>Burkholderiales</taxon>
        <taxon>Burkholderiaceae</taxon>
        <taxon>Cupriavidus</taxon>
    </lineage>
</organism>
<accession>A0A375E6Z7</accession>
<feature type="compositionally biased region" description="Basic residues" evidence="1">
    <location>
        <begin position="191"/>
        <end position="200"/>
    </location>
</feature>
<feature type="region of interest" description="Disordered" evidence="1">
    <location>
        <begin position="109"/>
        <end position="200"/>
    </location>
</feature>
<name>A0A375E6Z7_9BURK</name>
<comment type="caution">
    <text evidence="2">The sequence shown here is derived from an EMBL/GenBank/DDBJ whole genome shotgun (WGS) entry which is preliminary data.</text>
</comment>
<proteinExistence type="predicted"/>
<dbReference type="Proteomes" id="UP000256952">
    <property type="component" value="Chromosome CBM2613_a"/>
</dbReference>
<reference evidence="2" key="1">
    <citation type="submission" date="2018-01" db="EMBL/GenBank/DDBJ databases">
        <authorList>
            <person name="Clerissi C."/>
        </authorList>
    </citation>
    <scope>NUCLEOTIDE SEQUENCE</scope>
    <source>
        <strain evidence="2">Cupriavidus taiwanensis STM 8556</strain>
    </source>
</reference>
<gene>
    <name evidence="2" type="ORF">CBM2613_A50018</name>
</gene>
<feature type="region of interest" description="Disordered" evidence="1">
    <location>
        <begin position="1"/>
        <end position="78"/>
    </location>
</feature>
<feature type="compositionally biased region" description="Polar residues" evidence="1">
    <location>
        <begin position="54"/>
        <end position="69"/>
    </location>
</feature>
<evidence type="ECO:0000256" key="1">
    <source>
        <dbReference type="SAM" id="MobiDB-lite"/>
    </source>
</evidence>
<dbReference type="EMBL" id="OFTH01000029">
    <property type="protein sequence ID" value="SOZ63651.1"/>
    <property type="molecule type" value="Genomic_DNA"/>
</dbReference>